<dbReference type="InterPro" id="IPR009459">
    <property type="entry name" value="MucBP_dom"/>
</dbReference>
<feature type="domain" description="MucBP" evidence="2">
    <location>
        <begin position="90"/>
        <end position="131"/>
    </location>
</feature>
<sequence length="376" mass="43361">MSGFEPFNVIKRGLKVLRKEFSAEKNEKTPSTTEYTQTRIYHENNDSKVTTRPEVHSEIASVSKKPIFKQKNKGELTSTSARPIPAALLVLYLDEKQNYLAAAQVLHGYRGQEIDLKLKRFSDYYISQIEGYTSTFIHKYGVIKIHYHRHQAAVVWLLAKDIDQQTMLAKPEFVRGKLHAPYSLVAPSFANYRLLQARGPVTGHFLERQQFVTYLYRQKLWEKVDEELRLLKTTDFIKCVSEPHGRTLKMTLAKNTFWQIFKTVTTTDNQIWYCLGGNTWVKADENIKLVDKNKYLTQMAQTNNVPESYAVSLKASARIDFIPGKKVNLYDLPCGKKTAQLMDGQTVKLSAQKNINGMQWYQVANVGWLLAEYLKF</sequence>
<dbReference type="Proteomes" id="UP000707535">
    <property type="component" value="Unassembled WGS sequence"/>
</dbReference>
<proteinExistence type="predicted"/>
<evidence type="ECO:0000313" key="4">
    <source>
        <dbReference type="Proteomes" id="UP000707535"/>
    </source>
</evidence>
<dbReference type="EMBL" id="DYXG01000085">
    <property type="protein sequence ID" value="HJE97565.1"/>
    <property type="molecule type" value="Genomic_DNA"/>
</dbReference>
<comment type="caution">
    <text evidence="3">The sequence shown here is derived from an EMBL/GenBank/DDBJ whole genome shotgun (WGS) entry which is preliminary data.</text>
</comment>
<reference evidence="3" key="2">
    <citation type="submission" date="2021-09" db="EMBL/GenBank/DDBJ databases">
        <authorList>
            <person name="Gilroy R."/>
        </authorList>
    </citation>
    <scope>NUCLEOTIDE SEQUENCE</scope>
    <source>
        <strain evidence="3">CHK174-6876</strain>
    </source>
</reference>
<feature type="domain" description="MucBP" evidence="2">
    <location>
        <begin position="165"/>
        <end position="217"/>
    </location>
</feature>
<dbReference type="Pfam" id="PF06458">
    <property type="entry name" value="MucBP"/>
    <property type="match status" value="2"/>
</dbReference>
<keyword evidence="1" id="KW-0677">Repeat</keyword>
<reference evidence="3" key="1">
    <citation type="journal article" date="2021" name="PeerJ">
        <title>Extensive microbial diversity within the chicken gut microbiome revealed by metagenomics and culture.</title>
        <authorList>
            <person name="Gilroy R."/>
            <person name="Ravi A."/>
            <person name="Getino M."/>
            <person name="Pursley I."/>
            <person name="Horton D.L."/>
            <person name="Alikhan N.F."/>
            <person name="Baker D."/>
            <person name="Gharbi K."/>
            <person name="Hall N."/>
            <person name="Watson M."/>
            <person name="Adriaenssens E.M."/>
            <person name="Foster-Nyarko E."/>
            <person name="Jarju S."/>
            <person name="Secka A."/>
            <person name="Antonio M."/>
            <person name="Oren A."/>
            <person name="Chaudhuri R.R."/>
            <person name="La Ragione R."/>
            <person name="Hildebrand F."/>
            <person name="Pallen M.J."/>
        </authorList>
    </citation>
    <scope>NUCLEOTIDE SEQUENCE</scope>
    <source>
        <strain evidence="3">CHK174-6876</strain>
    </source>
</reference>
<accession>A0A921F8W8</accession>
<protein>
    <submittedName>
        <fullName evidence="3">MucBP domain-containing protein</fullName>
    </submittedName>
</protein>
<organism evidence="3 4">
    <name type="scientific">Ligilactobacillus acidipiscis</name>
    <dbReference type="NCBI Taxonomy" id="89059"/>
    <lineage>
        <taxon>Bacteria</taxon>
        <taxon>Bacillati</taxon>
        <taxon>Bacillota</taxon>
        <taxon>Bacilli</taxon>
        <taxon>Lactobacillales</taxon>
        <taxon>Lactobacillaceae</taxon>
        <taxon>Ligilactobacillus</taxon>
    </lineage>
</organism>
<evidence type="ECO:0000259" key="2">
    <source>
        <dbReference type="Pfam" id="PF06458"/>
    </source>
</evidence>
<dbReference type="AlphaFoldDB" id="A0A921F8W8"/>
<gene>
    <name evidence="3" type="ORF">K8V00_08080</name>
</gene>
<evidence type="ECO:0000256" key="1">
    <source>
        <dbReference type="ARBA" id="ARBA00022737"/>
    </source>
</evidence>
<name>A0A921F8W8_9LACO</name>
<evidence type="ECO:0000313" key="3">
    <source>
        <dbReference type="EMBL" id="HJE97565.1"/>
    </source>
</evidence>
<dbReference type="Gene3D" id="3.10.20.320">
    <property type="entry name" value="Putative peptidoglycan bound protein (lpxtg motif)"/>
    <property type="match status" value="1"/>
</dbReference>